<sequence length="57" mass="6295">MKLIVKEGILDVGIDVVDHVFLYLVNTADEVARESMLRQVAGLAEKLDFPKSGSIHN</sequence>
<dbReference type="EMBL" id="CAJVCE010000001">
    <property type="protein sequence ID" value="CAG7616391.1"/>
    <property type="molecule type" value="Genomic_DNA"/>
</dbReference>
<keyword evidence="2" id="KW-1185">Reference proteome</keyword>
<reference evidence="1 2" key="1">
    <citation type="submission" date="2021-06" db="EMBL/GenBank/DDBJ databases">
        <authorList>
            <person name="Criscuolo A."/>
        </authorList>
    </citation>
    <scope>NUCLEOTIDE SEQUENCE [LARGE SCALE GENOMIC DNA]</scope>
    <source>
        <strain evidence="2">CIP 111802</strain>
    </source>
</reference>
<evidence type="ECO:0000313" key="2">
    <source>
        <dbReference type="Proteomes" id="UP000730618"/>
    </source>
</evidence>
<name>A0ABN7TAQ6_9BACL</name>
<proteinExistence type="predicted"/>
<comment type="caution">
    <text evidence="1">The sequence shown here is derived from an EMBL/GenBank/DDBJ whole genome shotgun (WGS) entry which is preliminary data.</text>
</comment>
<organism evidence="1 2">
    <name type="scientific">Paenibacillus allorhizosphaerae</name>
    <dbReference type="NCBI Taxonomy" id="2849866"/>
    <lineage>
        <taxon>Bacteria</taxon>
        <taxon>Bacillati</taxon>
        <taxon>Bacillota</taxon>
        <taxon>Bacilli</taxon>
        <taxon>Bacillales</taxon>
        <taxon>Paenibacillaceae</taxon>
        <taxon>Paenibacillus</taxon>
    </lineage>
</organism>
<gene>
    <name evidence="1" type="ORF">PAECIP111802_00282</name>
</gene>
<accession>A0ABN7TAQ6</accession>
<evidence type="ECO:0000313" key="1">
    <source>
        <dbReference type="EMBL" id="CAG7616391.1"/>
    </source>
</evidence>
<protein>
    <submittedName>
        <fullName evidence="1">Uncharacterized protein</fullName>
    </submittedName>
</protein>
<dbReference type="Proteomes" id="UP000730618">
    <property type="component" value="Unassembled WGS sequence"/>
</dbReference>